<proteinExistence type="predicted"/>
<accession>A0A385DE15</accession>
<dbReference type="KEGG" id="sky:D0C37_17620"/>
<gene>
    <name evidence="1" type="ORF">D0C37_17620</name>
</gene>
<reference evidence="1 2" key="1">
    <citation type="submission" date="2018-08" db="EMBL/GenBank/DDBJ databases">
        <authorList>
            <person name="Ferrada E.E."/>
            <person name="Latorre B.A."/>
        </authorList>
    </citation>
    <scope>NUCLEOTIDE SEQUENCE [LARGE SCALE GENOMIC DNA]</scope>
    <source>
        <strain evidence="1 2">VK-A60T</strain>
    </source>
</reference>
<organism evidence="1 2">
    <name type="scientific">Streptomyces koyangensis</name>
    <dbReference type="NCBI Taxonomy" id="188770"/>
    <lineage>
        <taxon>Bacteria</taxon>
        <taxon>Bacillati</taxon>
        <taxon>Actinomycetota</taxon>
        <taxon>Actinomycetes</taxon>
        <taxon>Kitasatosporales</taxon>
        <taxon>Streptomycetaceae</taxon>
        <taxon>Streptomyces</taxon>
        <taxon>Streptomyces aurantiacus group</taxon>
    </lineage>
</organism>
<sequence>MISIFVFAAAGIGVASIASRVRRSRERAAFDPALHGLVPRAQLDPDRAGPPRTDPDHDALVEAVLGARRGEWKQAAAYVEAAGQDWDERWSRLELLQELAQEDDDWLKRWRKAHPENGDAATVRAGLMVHRAWAIRGSAYAHKVSQTNMDTFQRMLPDAMKAAHEASELAPADPGPWVVMLTAARALNYDHGQFSRLFAGLQTRAPYHWAGHLQALQYWCAKWHGSDELMYDFAKRALAAAPPGSVLPGVYLHALEEDEKRTGKRLMQTGPAAQEPLLAVARALATVPGTDPRLPGLRHLLAYHLTRCKMYEAALPVFRELGPWCGASPWRKGDQDPVDAFDEARTTAALKVAQASR</sequence>
<dbReference type="Proteomes" id="UP000259636">
    <property type="component" value="Chromosome"/>
</dbReference>
<dbReference type="EMBL" id="CP031742">
    <property type="protein sequence ID" value="AXQ56230.1"/>
    <property type="molecule type" value="Genomic_DNA"/>
</dbReference>
<evidence type="ECO:0000313" key="2">
    <source>
        <dbReference type="Proteomes" id="UP000259636"/>
    </source>
</evidence>
<dbReference type="RefSeq" id="WP_117349755.1">
    <property type="nucleotide sequence ID" value="NZ_CP031742.1"/>
</dbReference>
<name>A0A385DE15_9ACTN</name>
<dbReference type="AlphaFoldDB" id="A0A385DE15"/>
<evidence type="ECO:0000313" key="1">
    <source>
        <dbReference type="EMBL" id="AXQ56230.1"/>
    </source>
</evidence>
<dbReference type="GeneID" id="300115983"/>
<protein>
    <submittedName>
        <fullName evidence="1">DUF4034 domain-containing protein</fullName>
    </submittedName>
</protein>